<dbReference type="EMBL" id="CADCUJ010000004">
    <property type="protein sequence ID" value="CAA9327849.1"/>
    <property type="molecule type" value="Genomic_DNA"/>
</dbReference>
<protein>
    <submittedName>
        <fullName evidence="2">Uncharacterized protein</fullName>
    </submittedName>
</protein>
<feature type="region of interest" description="Disordered" evidence="1">
    <location>
        <begin position="1"/>
        <end position="63"/>
    </location>
</feature>
<evidence type="ECO:0000256" key="1">
    <source>
        <dbReference type="SAM" id="MobiDB-lite"/>
    </source>
</evidence>
<feature type="non-terminal residue" evidence="2">
    <location>
        <position position="1"/>
    </location>
</feature>
<accession>A0A6J4LBJ5</accession>
<organism evidence="2">
    <name type="scientific">uncultured Nocardioidaceae bacterium</name>
    <dbReference type="NCBI Taxonomy" id="253824"/>
    <lineage>
        <taxon>Bacteria</taxon>
        <taxon>Bacillati</taxon>
        <taxon>Actinomycetota</taxon>
        <taxon>Actinomycetes</taxon>
        <taxon>Propionibacteriales</taxon>
        <taxon>Nocardioidaceae</taxon>
        <taxon>environmental samples</taxon>
    </lineage>
</organism>
<evidence type="ECO:0000313" key="2">
    <source>
        <dbReference type="EMBL" id="CAA9327849.1"/>
    </source>
</evidence>
<reference evidence="2" key="1">
    <citation type="submission" date="2020-02" db="EMBL/GenBank/DDBJ databases">
        <authorList>
            <person name="Meier V. D."/>
        </authorList>
    </citation>
    <scope>NUCLEOTIDE SEQUENCE</scope>
    <source>
        <strain evidence="2">AVDCRST_MAG72</strain>
    </source>
</reference>
<proteinExistence type="predicted"/>
<feature type="non-terminal residue" evidence="2">
    <location>
        <position position="63"/>
    </location>
</feature>
<name>A0A6J4LBJ5_9ACTN</name>
<sequence length="63" mass="6288">CGTSSPRAAHRRGEAARPGCGSARAPALAPPERGAGPVGGTAGTDRSSQARRRVGSPAQWNPP</sequence>
<dbReference type="AlphaFoldDB" id="A0A6J4LBJ5"/>
<gene>
    <name evidence="2" type="ORF">AVDCRST_MAG72-99</name>
</gene>